<reference evidence="3" key="1">
    <citation type="submission" date="2020-05" db="EMBL/GenBank/DDBJ databases">
        <title>Phylogenomic resolution of chytrid fungi.</title>
        <authorList>
            <person name="Stajich J.E."/>
            <person name="Amses K."/>
            <person name="Simmons R."/>
            <person name="Seto K."/>
            <person name="Myers J."/>
            <person name="Bonds A."/>
            <person name="Quandt C.A."/>
            <person name="Barry K."/>
            <person name="Liu P."/>
            <person name="Grigoriev I."/>
            <person name="Longcore J.E."/>
            <person name="James T.Y."/>
        </authorList>
    </citation>
    <scope>NUCLEOTIDE SEQUENCE</scope>
    <source>
        <strain evidence="3">JEL0318</strain>
    </source>
</reference>
<feature type="compositionally biased region" description="Acidic residues" evidence="2">
    <location>
        <begin position="108"/>
        <end position="119"/>
    </location>
</feature>
<protein>
    <recommendedName>
        <fullName evidence="5">Cell division cycle protein 123 homolog</fullName>
    </recommendedName>
</protein>
<accession>A0AAD5X5E0</accession>
<dbReference type="PANTHER" id="PTHR15323">
    <property type="entry name" value="D123 PROTEIN"/>
    <property type="match status" value="1"/>
</dbReference>
<dbReference type="Pfam" id="PF07065">
    <property type="entry name" value="D123"/>
    <property type="match status" value="1"/>
</dbReference>
<evidence type="ECO:0000313" key="4">
    <source>
        <dbReference type="Proteomes" id="UP001212841"/>
    </source>
</evidence>
<feature type="region of interest" description="Disordered" evidence="2">
    <location>
        <begin position="66"/>
        <end position="126"/>
    </location>
</feature>
<dbReference type="Proteomes" id="UP001212841">
    <property type="component" value="Unassembled WGS sequence"/>
</dbReference>
<dbReference type="AlphaFoldDB" id="A0AAD5X5E0"/>
<dbReference type="GO" id="GO:0005737">
    <property type="term" value="C:cytoplasm"/>
    <property type="evidence" value="ECO:0007669"/>
    <property type="project" value="TreeGrafter"/>
</dbReference>
<comment type="similarity">
    <text evidence="1">Belongs to the CDC123 family.</text>
</comment>
<keyword evidence="4" id="KW-1185">Reference proteome</keyword>
<feature type="compositionally biased region" description="Basic and acidic residues" evidence="2">
    <location>
        <begin position="73"/>
        <end position="85"/>
    </location>
</feature>
<name>A0AAD5X5E0_9FUNG</name>
<dbReference type="PANTHER" id="PTHR15323:SF6">
    <property type="entry name" value="CELL DIVISION CYCLE PROTEIN 123 HOMOLOG"/>
    <property type="match status" value="1"/>
</dbReference>
<evidence type="ECO:0000256" key="1">
    <source>
        <dbReference type="ARBA" id="ARBA00011047"/>
    </source>
</evidence>
<proteinExistence type="inferred from homology"/>
<gene>
    <name evidence="3" type="ORF">HK097_006362</name>
</gene>
<comment type="caution">
    <text evidence="3">The sequence shown here is derived from an EMBL/GenBank/DDBJ whole genome shotgun (WGS) entry which is preliminary data.</text>
</comment>
<dbReference type="EMBL" id="JADGJD010000003">
    <property type="protein sequence ID" value="KAJ3057434.1"/>
    <property type="molecule type" value="Genomic_DNA"/>
</dbReference>
<evidence type="ECO:0000256" key="2">
    <source>
        <dbReference type="SAM" id="MobiDB-lite"/>
    </source>
</evidence>
<evidence type="ECO:0008006" key="5">
    <source>
        <dbReference type="Google" id="ProtNLM"/>
    </source>
</evidence>
<evidence type="ECO:0000313" key="3">
    <source>
        <dbReference type="EMBL" id="KAJ3057434.1"/>
    </source>
</evidence>
<dbReference type="InterPro" id="IPR009772">
    <property type="entry name" value="CDC123"/>
</dbReference>
<organism evidence="3 4">
    <name type="scientific">Rhizophlyctis rosea</name>
    <dbReference type="NCBI Taxonomy" id="64517"/>
    <lineage>
        <taxon>Eukaryota</taxon>
        <taxon>Fungi</taxon>
        <taxon>Fungi incertae sedis</taxon>
        <taxon>Chytridiomycota</taxon>
        <taxon>Chytridiomycota incertae sedis</taxon>
        <taxon>Chytridiomycetes</taxon>
        <taxon>Rhizophlyctidales</taxon>
        <taxon>Rhizophlyctidaceae</taxon>
        <taxon>Rhizophlyctis</taxon>
    </lineage>
</organism>
<sequence length="237" mass="26727">MPSVTEVDPTLPARFPPITVQHILNCQFSEWHKLFASLTLKSKALPLTEDFVDYLNQDGLFLPLDSNGLPQPHYEHPTDSDHNSDGEEDDQEWKKEFEHLNAAGGADESTETSDTEDDQNIPHFPDLETSISSAIEELGGAVFPKLNWSSPKDASWIALSGTLKCTNAADVFLLLKSSDFVMHDLSQAFEHCYVGEGRVEDLPKRPETFELVLRKWYELSPSMEFRCFVRDGRLIGL</sequence>